<dbReference type="InterPro" id="IPR008427">
    <property type="entry name" value="Extracellular_membr_CFEM_dom"/>
</dbReference>
<evidence type="ECO:0000256" key="13">
    <source>
        <dbReference type="ARBA" id="ARBA00023180"/>
    </source>
</evidence>
<evidence type="ECO:0000256" key="12">
    <source>
        <dbReference type="ARBA" id="ARBA00023157"/>
    </source>
</evidence>
<evidence type="ECO:0000256" key="17">
    <source>
        <dbReference type="SAM" id="SignalP"/>
    </source>
</evidence>
<comment type="caution">
    <text evidence="15">Lacks conserved residue(s) required for the propagation of feature annotation.</text>
</comment>
<keyword evidence="9 17" id="KW-0732">Signal</keyword>
<evidence type="ECO:0000256" key="10">
    <source>
        <dbReference type="ARBA" id="ARBA00023004"/>
    </source>
</evidence>
<keyword evidence="5" id="KW-0964">Secreted</keyword>
<evidence type="ECO:0000256" key="2">
    <source>
        <dbReference type="ARBA" id="ARBA00004613"/>
    </source>
</evidence>
<feature type="domain" description="CFEM" evidence="18">
    <location>
        <begin position="6"/>
        <end position="126"/>
    </location>
</feature>
<keyword evidence="13" id="KW-0325">Glycoprotein</keyword>
<evidence type="ECO:0000256" key="7">
    <source>
        <dbReference type="ARBA" id="ARBA00022622"/>
    </source>
</evidence>
<comment type="similarity">
    <text evidence="3">Belongs to the RBT5 family.</text>
</comment>
<feature type="region of interest" description="Disordered" evidence="16">
    <location>
        <begin position="108"/>
        <end position="212"/>
    </location>
</feature>
<dbReference type="Pfam" id="PF05730">
    <property type="entry name" value="CFEM"/>
    <property type="match status" value="1"/>
</dbReference>
<dbReference type="GO" id="GO:0046872">
    <property type="term" value="F:metal ion binding"/>
    <property type="evidence" value="ECO:0007669"/>
    <property type="project" value="UniProtKB-UniRule"/>
</dbReference>
<feature type="compositionally biased region" description="Low complexity" evidence="16">
    <location>
        <begin position="141"/>
        <end position="203"/>
    </location>
</feature>
<evidence type="ECO:0000256" key="1">
    <source>
        <dbReference type="ARBA" id="ARBA00004609"/>
    </source>
</evidence>
<comment type="subcellular location">
    <subcellularLocation>
        <location evidence="1">Cell membrane</location>
        <topology evidence="1">Lipid-anchor</topology>
        <topology evidence="1">GPI-anchor</topology>
    </subcellularLocation>
    <subcellularLocation>
        <location evidence="2">Secreted</location>
    </subcellularLocation>
</comment>
<dbReference type="GO" id="GO:0005886">
    <property type="term" value="C:plasma membrane"/>
    <property type="evidence" value="ECO:0007669"/>
    <property type="project" value="UniProtKB-SubCell"/>
</dbReference>
<feature type="disulfide bond" evidence="15">
    <location>
        <begin position="55"/>
        <end position="62"/>
    </location>
</feature>
<dbReference type="PANTHER" id="PTHR37928">
    <property type="entry name" value="CFEM DOMAIN PROTEIN (AFU_ORTHOLOGUE AFUA_6G14090)"/>
    <property type="match status" value="1"/>
</dbReference>
<keyword evidence="20" id="KW-1185">Reference proteome</keyword>
<keyword evidence="12 15" id="KW-1015">Disulfide bond</keyword>
<organism evidence="19">
    <name type="scientific">Eremomyces bilateralis CBS 781.70</name>
    <dbReference type="NCBI Taxonomy" id="1392243"/>
    <lineage>
        <taxon>Eukaryota</taxon>
        <taxon>Fungi</taxon>
        <taxon>Dikarya</taxon>
        <taxon>Ascomycota</taxon>
        <taxon>Pezizomycotina</taxon>
        <taxon>Dothideomycetes</taxon>
        <taxon>Dothideomycetes incertae sedis</taxon>
        <taxon>Eremomycetales</taxon>
        <taxon>Eremomycetaceae</taxon>
        <taxon>Eremomyces</taxon>
    </lineage>
</organism>
<dbReference type="InterPro" id="IPR051735">
    <property type="entry name" value="CFEM_domain"/>
</dbReference>
<dbReference type="OrthoDB" id="1193027at2759"/>
<evidence type="ECO:0000256" key="4">
    <source>
        <dbReference type="ARBA" id="ARBA00022475"/>
    </source>
</evidence>
<dbReference type="EMBL" id="ML975182">
    <property type="protein sequence ID" value="KAF1808559.1"/>
    <property type="molecule type" value="Genomic_DNA"/>
</dbReference>
<reference evidence="21" key="3">
    <citation type="submission" date="2025-04" db="UniProtKB">
        <authorList>
            <consortium name="RefSeq"/>
        </authorList>
    </citation>
    <scope>IDENTIFICATION</scope>
    <source>
        <strain evidence="21">CBS 781.70</strain>
    </source>
</reference>
<name>A0A6G1FSA2_9PEZI</name>
<evidence type="ECO:0000256" key="16">
    <source>
        <dbReference type="SAM" id="MobiDB-lite"/>
    </source>
</evidence>
<dbReference type="AlphaFoldDB" id="A0A6G1FSA2"/>
<feature type="signal peptide" evidence="17">
    <location>
        <begin position="1"/>
        <end position="21"/>
    </location>
</feature>
<feature type="chain" id="PRO_5044631547" description="CFEM domain-containing protein" evidence="17">
    <location>
        <begin position="22"/>
        <end position="236"/>
    </location>
</feature>
<keyword evidence="10 15" id="KW-0408">Iron</keyword>
<keyword evidence="6 15" id="KW-0349">Heme</keyword>
<proteinExistence type="inferred from homology"/>
<evidence type="ECO:0000256" key="6">
    <source>
        <dbReference type="ARBA" id="ARBA00022617"/>
    </source>
</evidence>
<keyword evidence="11" id="KW-0472">Membrane</keyword>
<evidence type="ECO:0000256" key="3">
    <source>
        <dbReference type="ARBA" id="ARBA00010031"/>
    </source>
</evidence>
<dbReference type="RefSeq" id="XP_033530190.1">
    <property type="nucleotide sequence ID" value="XM_033683009.1"/>
</dbReference>
<dbReference type="GO" id="GO:0005576">
    <property type="term" value="C:extracellular region"/>
    <property type="evidence" value="ECO:0007669"/>
    <property type="project" value="UniProtKB-SubCell"/>
</dbReference>
<reference evidence="21" key="2">
    <citation type="submission" date="2020-04" db="EMBL/GenBank/DDBJ databases">
        <authorList>
            <consortium name="NCBI Genome Project"/>
        </authorList>
    </citation>
    <scope>NUCLEOTIDE SEQUENCE</scope>
    <source>
        <strain evidence="21">CBS 781.70</strain>
    </source>
</reference>
<evidence type="ECO:0000256" key="14">
    <source>
        <dbReference type="ARBA" id="ARBA00023288"/>
    </source>
</evidence>
<accession>A0A6G1FSA2</accession>
<feature type="binding site" description="axial binding residue" evidence="15">
    <location>
        <position position="59"/>
    </location>
    <ligand>
        <name>heme</name>
        <dbReference type="ChEBI" id="CHEBI:30413"/>
    </ligand>
    <ligandPart>
        <name>Fe</name>
        <dbReference type="ChEBI" id="CHEBI:18248"/>
    </ligandPart>
</feature>
<sequence length="236" mass="22949">MKYSIALIAAVSSLAAAQASGGESGPAGHWDYSALSECGQTCIRNMLQLAPTLGCDEGDHNCYCCNANFGYGIRDCANEACDNEDAVKVLQWGAAACGNSVGANGCPPDSTPARSIIAGATQGGGDAIPSESSAPDATPTSDVSESASSVASDASESASGIGESASSEASDVSSSAFGDASSAPSSSQTSAPSSRTSPAPTSPADDEAVAAPTNAAPFKTAAPVLGAGAMAALLLL</sequence>
<evidence type="ECO:0000256" key="9">
    <source>
        <dbReference type="ARBA" id="ARBA00022729"/>
    </source>
</evidence>
<evidence type="ECO:0000256" key="11">
    <source>
        <dbReference type="ARBA" id="ARBA00023136"/>
    </source>
</evidence>
<evidence type="ECO:0000313" key="20">
    <source>
        <dbReference type="Proteomes" id="UP000504638"/>
    </source>
</evidence>
<dbReference type="GeneID" id="54423579"/>
<keyword evidence="8 15" id="KW-0479">Metal-binding</keyword>
<dbReference type="Proteomes" id="UP000504638">
    <property type="component" value="Unplaced"/>
</dbReference>
<evidence type="ECO:0000256" key="15">
    <source>
        <dbReference type="PROSITE-ProRule" id="PRU01356"/>
    </source>
</evidence>
<dbReference type="PANTHER" id="PTHR37928:SF1">
    <property type="entry name" value="CFEM DOMAIN PROTEIN (AFU_ORTHOLOGUE AFUA_6G14090)"/>
    <property type="match status" value="1"/>
</dbReference>
<evidence type="ECO:0000259" key="18">
    <source>
        <dbReference type="PROSITE" id="PS52012"/>
    </source>
</evidence>
<evidence type="ECO:0000313" key="21">
    <source>
        <dbReference type="RefSeq" id="XP_033530190.1"/>
    </source>
</evidence>
<keyword evidence="14" id="KW-0449">Lipoprotein</keyword>
<dbReference type="PROSITE" id="PS52012">
    <property type="entry name" value="CFEM"/>
    <property type="match status" value="1"/>
</dbReference>
<dbReference type="SMART" id="SM00747">
    <property type="entry name" value="CFEM"/>
    <property type="match status" value="1"/>
</dbReference>
<evidence type="ECO:0000256" key="8">
    <source>
        <dbReference type="ARBA" id="ARBA00022723"/>
    </source>
</evidence>
<feature type="compositionally biased region" description="Polar residues" evidence="16">
    <location>
        <begin position="130"/>
        <end position="140"/>
    </location>
</feature>
<gene>
    <name evidence="19 21" type="ORF">P152DRAFT_517457</name>
</gene>
<evidence type="ECO:0000256" key="5">
    <source>
        <dbReference type="ARBA" id="ARBA00022525"/>
    </source>
</evidence>
<feature type="disulfide bond" evidence="15">
    <location>
        <begin position="64"/>
        <end position="97"/>
    </location>
</feature>
<keyword evidence="7" id="KW-0336">GPI-anchor</keyword>
<protein>
    <recommendedName>
        <fullName evidence="18">CFEM domain-containing protein</fullName>
    </recommendedName>
</protein>
<dbReference type="GO" id="GO:0098552">
    <property type="term" value="C:side of membrane"/>
    <property type="evidence" value="ECO:0007669"/>
    <property type="project" value="UniProtKB-KW"/>
</dbReference>
<keyword evidence="4" id="KW-1003">Cell membrane</keyword>
<reference evidence="19 21" key="1">
    <citation type="submission" date="2020-01" db="EMBL/GenBank/DDBJ databases">
        <authorList>
            <consortium name="DOE Joint Genome Institute"/>
            <person name="Haridas S."/>
            <person name="Albert R."/>
            <person name="Binder M."/>
            <person name="Bloem J."/>
            <person name="Labutti K."/>
            <person name="Salamov A."/>
            <person name="Andreopoulos B."/>
            <person name="Baker S.E."/>
            <person name="Barry K."/>
            <person name="Bills G."/>
            <person name="Bluhm B.H."/>
            <person name="Cannon C."/>
            <person name="Castanera R."/>
            <person name="Culley D.E."/>
            <person name="Daum C."/>
            <person name="Ezra D."/>
            <person name="Gonzalez J.B."/>
            <person name="Henrissat B."/>
            <person name="Kuo A."/>
            <person name="Liang C."/>
            <person name="Lipzen A."/>
            <person name="Lutzoni F."/>
            <person name="Magnuson J."/>
            <person name="Mondo S."/>
            <person name="Nolan M."/>
            <person name="Ohm R."/>
            <person name="Pangilinan J."/>
            <person name="Park H.-J."/>
            <person name="Ramirez L."/>
            <person name="Alfaro M."/>
            <person name="Sun H."/>
            <person name="Tritt A."/>
            <person name="Yoshinaga Y."/>
            <person name="Zwiers L.-H."/>
            <person name="Turgeon B.G."/>
            <person name="Goodwin S.B."/>
            <person name="Spatafora J.W."/>
            <person name="Crous P.W."/>
            <person name="Grigoriev I.V."/>
        </authorList>
    </citation>
    <scope>NUCLEOTIDE SEQUENCE</scope>
    <source>
        <strain evidence="19 21">CBS 781.70</strain>
    </source>
</reference>
<evidence type="ECO:0000313" key="19">
    <source>
        <dbReference type="EMBL" id="KAF1808559.1"/>
    </source>
</evidence>